<evidence type="ECO:0000313" key="2">
    <source>
        <dbReference type="Proteomes" id="UP000694419"/>
    </source>
</evidence>
<accession>A0A8C3J3B5</accession>
<name>A0A8C3J3B5_9CHAR</name>
<reference evidence="1" key="2">
    <citation type="submission" date="2025-09" db="UniProtKB">
        <authorList>
            <consortium name="Ensembl"/>
        </authorList>
    </citation>
    <scope>IDENTIFICATION</scope>
</reference>
<proteinExistence type="predicted"/>
<evidence type="ECO:0000313" key="1">
    <source>
        <dbReference type="Ensembl" id="ENSCPGP00000001715.1"/>
    </source>
</evidence>
<dbReference type="Ensembl" id="ENSCPGT00000001886.1">
    <property type="protein sequence ID" value="ENSCPGP00000001715.1"/>
    <property type="gene ID" value="ENSCPGG00000001301.1"/>
</dbReference>
<organism evidence="1 2">
    <name type="scientific">Calidris pygmaea</name>
    <name type="common">Spoon-billed sandpiper</name>
    <dbReference type="NCBI Taxonomy" id="425635"/>
    <lineage>
        <taxon>Eukaryota</taxon>
        <taxon>Metazoa</taxon>
        <taxon>Chordata</taxon>
        <taxon>Craniata</taxon>
        <taxon>Vertebrata</taxon>
        <taxon>Euteleostomi</taxon>
        <taxon>Archelosauria</taxon>
        <taxon>Archosauria</taxon>
        <taxon>Dinosauria</taxon>
        <taxon>Saurischia</taxon>
        <taxon>Theropoda</taxon>
        <taxon>Coelurosauria</taxon>
        <taxon>Aves</taxon>
        <taxon>Neognathae</taxon>
        <taxon>Neoaves</taxon>
        <taxon>Charadriiformes</taxon>
        <taxon>Scolopacidae</taxon>
        <taxon>Calidris</taxon>
    </lineage>
</organism>
<reference evidence="1" key="1">
    <citation type="submission" date="2025-08" db="UniProtKB">
        <authorList>
            <consortium name="Ensembl"/>
        </authorList>
    </citation>
    <scope>IDENTIFICATION</scope>
</reference>
<keyword evidence="2" id="KW-1185">Reference proteome</keyword>
<protein>
    <submittedName>
        <fullName evidence="1">Uncharacterized protein</fullName>
    </submittedName>
</protein>
<sequence length="68" mass="7510">LDLLELQSLCRFAQAMSCEMESCRAADGGPAARVFVDFEDMLQRLFGLEGTLTIIEFQPSALGRDTSH</sequence>
<dbReference type="Proteomes" id="UP000694419">
    <property type="component" value="Unplaced"/>
</dbReference>
<dbReference type="AlphaFoldDB" id="A0A8C3J3B5"/>